<comment type="function">
    <text evidence="9">Mediates the uptake of pyruvate into mitochondria.</text>
</comment>
<evidence type="ECO:0000256" key="7">
    <source>
        <dbReference type="ARBA" id="ARBA00023128"/>
    </source>
</evidence>
<evidence type="ECO:0000256" key="8">
    <source>
        <dbReference type="ARBA" id="ARBA00023136"/>
    </source>
</evidence>
<dbReference type="eggNOG" id="KOG1589">
    <property type="taxonomic scope" value="Eukaryota"/>
</dbReference>
<keyword evidence="3 9" id="KW-0813">Transport</keyword>
<dbReference type="GeneID" id="14903918"/>
<reference evidence="10 11" key="1">
    <citation type="submission" date="2011-07" db="EMBL/GenBank/DDBJ databases">
        <authorList>
            <person name="Coyne R."/>
            <person name="Brami D."/>
            <person name="Johnson J."/>
            <person name="Hostetler J."/>
            <person name="Hannick L."/>
            <person name="Clark T."/>
            <person name="Cassidy-Hanley D."/>
            <person name="Inman J."/>
        </authorList>
    </citation>
    <scope>NUCLEOTIDE SEQUENCE [LARGE SCALE GENOMIC DNA]</scope>
    <source>
        <strain evidence="10 11">G5</strain>
    </source>
</reference>
<evidence type="ECO:0000313" key="10">
    <source>
        <dbReference type="EMBL" id="EGR27840.1"/>
    </source>
</evidence>
<evidence type="ECO:0000256" key="6">
    <source>
        <dbReference type="ARBA" id="ARBA00022989"/>
    </source>
</evidence>
<dbReference type="InParanoid" id="G0R3W4"/>
<dbReference type="OMA" id="PQQFAIC"/>
<sequence length="116" mass="13461">MFGIVPLIQKRVLTWNFWPASMRQFLMHSAGPFTIFFWCPLIKWGITLVNFTDFNIPLEQVNTFQQLAIMLSGFTWTRYSFVINPVNYSLALVNFVMGLSGMYQLSRKIKGGKLLD</sequence>
<dbReference type="FunCoup" id="G0R3W4">
    <property type="interactions" value="74"/>
</dbReference>
<comment type="subcellular location">
    <subcellularLocation>
        <location evidence="1 9">Mitochondrion inner membrane</location>
        <topology evidence="1 9">Multi-pass membrane protein</topology>
    </subcellularLocation>
</comment>
<evidence type="ECO:0000256" key="5">
    <source>
        <dbReference type="ARBA" id="ARBA00022792"/>
    </source>
</evidence>
<keyword evidence="5 9" id="KW-0999">Mitochondrion inner membrane</keyword>
<dbReference type="AlphaFoldDB" id="G0R3W4"/>
<keyword evidence="7 9" id="KW-0496">Mitochondrion</keyword>
<keyword evidence="4 9" id="KW-0812">Transmembrane</keyword>
<evidence type="ECO:0000313" key="11">
    <source>
        <dbReference type="Proteomes" id="UP000008983"/>
    </source>
</evidence>
<comment type="similarity">
    <text evidence="2 9">Belongs to the mitochondrial pyruvate carrier (MPC) (TC 2.A.105) family.</text>
</comment>
<gene>
    <name evidence="10" type="ORF">IMG5_187850</name>
</gene>
<feature type="transmembrane region" description="Helical" evidence="9">
    <location>
        <begin position="86"/>
        <end position="105"/>
    </location>
</feature>
<dbReference type="OrthoDB" id="869189at2759"/>
<keyword evidence="8 9" id="KW-0472">Membrane</keyword>
<protein>
    <recommendedName>
        <fullName evidence="9">Mitochondrial pyruvate carrier</fullName>
    </recommendedName>
</protein>
<proteinExistence type="inferred from homology"/>
<dbReference type="STRING" id="857967.G0R3W4"/>
<evidence type="ECO:0000256" key="9">
    <source>
        <dbReference type="RuleBase" id="RU363100"/>
    </source>
</evidence>
<dbReference type="EMBL" id="GL984314">
    <property type="protein sequence ID" value="EGR27840.1"/>
    <property type="molecule type" value="Genomic_DNA"/>
</dbReference>
<evidence type="ECO:0000256" key="2">
    <source>
        <dbReference type="ARBA" id="ARBA00006416"/>
    </source>
</evidence>
<evidence type="ECO:0000256" key="4">
    <source>
        <dbReference type="ARBA" id="ARBA00022692"/>
    </source>
</evidence>
<keyword evidence="6 9" id="KW-1133">Transmembrane helix</keyword>
<keyword evidence="11" id="KW-1185">Reference proteome</keyword>
<dbReference type="Proteomes" id="UP000008983">
    <property type="component" value="Unassembled WGS sequence"/>
</dbReference>
<evidence type="ECO:0000256" key="3">
    <source>
        <dbReference type="ARBA" id="ARBA00022448"/>
    </source>
</evidence>
<dbReference type="Pfam" id="PF03650">
    <property type="entry name" value="MPC"/>
    <property type="match status" value="1"/>
</dbReference>
<dbReference type="RefSeq" id="XP_004027185.1">
    <property type="nucleotide sequence ID" value="XM_004027136.1"/>
</dbReference>
<name>G0R3W4_ICHMU</name>
<accession>G0R3W4</accession>
<evidence type="ECO:0000256" key="1">
    <source>
        <dbReference type="ARBA" id="ARBA00004448"/>
    </source>
</evidence>
<organism evidence="10 11">
    <name type="scientific">Ichthyophthirius multifiliis</name>
    <name type="common">White spot disease agent</name>
    <name type="synonym">Ich</name>
    <dbReference type="NCBI Taxonomy" id="5932"/>
    <lineage>
        <taxon>Eukaryota</taxon>
        <taxon>Sar</taxon>
        <taxon>Alveolata</taxon>
        <taxon>Ciliophora</taxon>
        <taxon>Intramacronucleata</taxon>
        <taxon>Oligohymenophorea</taxon>
        <taxon>Hymenostomatida</taxon>
        <taxon>Ophryoglenina</taxon>
        <taxon>Ichthyophthirius</taxon>
    </lineage>
</organism>
<feature type="transmembrane region" description="Helical" evidence="9">
    <location>
        <begin position="25"/>
        <end position="46"/>
    </location>
</feature>
<dbReference type="GO" id="GO:0005743">
    <property type="term" value="C:mitochondrial inner membrane"/>
    <property type="evidence" value="ECO:0007669"/>
    <property type="project" value="UniProtKB-SubCell"/>
</dbReference>
<dbReference type="InterPro" id="IPR005336">
    <property type="entry name" value="MPC"/>
</dbReference>
<dbReference type="GO" id="GO:0006850">
    <property type="term" value="P:pyruvate import into mitochondria"/>
    <property type="evidence" value="ECO:0007669"/>
    <property type="project" value="InterPro"/>
</dbReference>